<feature type="domain" description="Imelysin-like" evidence="3">
    <location>
        <begin position="41"/>
        <end position="323"/>
    </location>
</feature>
<evidence type="ECO:0000313" key="4">
    <source>
        <dbReference type="EMBL" id="KKN97502.1"/>
    </source>
</evidence>
<evidence type="ECO:0000259" key="3">
    <source>
        <dbReference type="Pfam" id="PF09375"/>
    </source>
</evidence>
<evidence type="ECO:0000256" key="1">
    <source>
        <dbReference type="ARBA" id="ARBA00004196"/>
    </source>
</evidence>
<dbReference type="InterPro" id="IPR018976">
    <property type="entry name" value="Imelysin-like"/>
</dbReference>
<name>A0A0F9VCK9_9ZZZZ</name>
<dbReference type="GO" id="GO:0030313">
    <property type="term" value="C:cell envelope"/>
    <property type="evidence" value="ECO:0007669"/>
    <property type="project" value="UniProtKB-SubCell"/>
</dbReference>
<protein>
    <recommendedName>
        <fullName evidence="3">Imelysin-like domain-containing protein</fullName>
    </recommendedName>
</protein>
<gene>
    <name evidence="4" type="ORF">LCGC14_0156210</name>
</gene>
<reference evidence="4" key="1">
    <citation type="journal article" date="2015" name="Nature">
        <title>Complex archaea that bridge the gap between prokaryotes and eukaryotes.</title>
        <authorList>
            <person name="Spang A."/>
            <person name="Saw J.H."/>
            <person name="Jorgensen S.L."/>
            <person name="Zaremba-Niedzwiedzka K."/>
            <person name="Martijn J."/>
            <person name="Lind A.E."/>
            <person name="van Eijk R."/>
            <person name="Schleper C."/>
            <person name="Guy L."/>
            <person name="Ettema T.J."/>
        </authorList>
    </citation>
    <scope>NUCLEOTIDE SEQUENCE</scope>
</reference>
<evidence type="ECO:0000256" key="2">
    <source>
        <dbReference type="ARBA" id="ARBA00022729"/>
    </source>
</evidence>
<dbReference type="InterPro" id="IPR034984">
    <property type="entry name" value="Imelysin-like_IPPA"/>
</dbReference>
<comment type="subcellular location">
    <subcellularLocation>
        <location evidence="1">Cell envelope</location>
    </subcellularLocation>
</comment>
<dbReference type="Gene3D" id="1.20.1420.20">
    <property type="entry name" value="M75 peptidase, HXXE motif"/>
    <property type="match status" value="1"/>
</dbReference>
<organism evidence="4">
    <name type="scientific">marine sediment metagenome</name>
    <dbReference type="NCBI Taxonomy" id="412755"/>
    <lineage>
        <taxon>unclassified sequences</taxon>
        <taxon>metagenomes</taxon>
        <taxon>ecological metagenomes</taxon>
    </lineage>
</organism>
<dbReference type="AlphaFoldDB" id="A0A0F9VCK9"/>
<dbReference type="CDD" id="cd14659">
    <property type="entry name" value="Imelysin-like_IPPA"/>
    <property type="match status" value="1"/>
</dbReference>
<dbReference type="InterPro" id="IPR038352">
    <property type="entry name" value="Imelysin_sf"/>
</dbReference>
<comment type="caution">
    <text evidence="4">The sequence shown here is derived from an EMBL/GenBank/DDBJ whole genome shotgun (WGS) entry which is preliminary data.</text>
</comment>
<keyword evidence="2" id="KW-0732">Signal</keyword>
<accession>A0A0F9VCK9</accession>
<proteinExistence type="predicted"/>
<dbReference type="Pfam" id="PF09375">
    <property type="entry name" value="Peptidase_M75"/>
    <property type="match status" value="1"/>
</dbReference>
<sequence>MVHRIRFTLPRLLPVAGLLVLLASPYVQAEAPKEQWHTSIATGYGQLVETTEKLNNSARHYCEAPDKAKLDQVKEAWADGFHAWQAVRFVDFGPIQQNSLAWQFQFWPDQKNLIAKKVDAWVEGEQKITVENLAGDSVAVKGFPAIEYMLFDPRLEGKQLALPHPRTCQMLTTVTSLMASNAQSLRNDWATFKSHYLSTGDYGDATVLAAMHALETIENKRLGAPMGLGGSRRNAYLGDAWRSDQSLAALHSSLKGVQQYFVPGLKTLMQNSANQALFDEFESQLARTLERFADLPNDLAAMLEEDNGYRQLQFLYIDVERLSNKLSRDIAPELGVVKGFNSSDGD</sequence>
<dbReference type="EMBL" id="LAZR01000057">
    <property type="protein sequence ID" value="KKN97502.1"/>
    <property type="molecule type" value="Genomic_DNA"/>
</dbReference>